<keyword evidence="3" id="KW-1185">Reference proteome</keyword>
<dbReference type="EMBL" id="LT598481">
    <property type="protein sequence ID" value="SCU88836.1"/>
    <property type="molecule type" value="Genomic_DNA"/>
</dbReference>
<sequence length="136" mass="15358">MKLDSKIYQEAHRLALMPRMRMLFYGIVCGAAVPTMYLRSYYLPRIRKQEANEISALGSKVKLLEKRTSNVEHPAVSASEAADNVLKTSKKTAKLSRTGDIPIAAWHIGGRNRYANDEQYRKLVEEANAIMLSSIM</sequence>
<dbReference type="OrthoDB" id="4061674at2759"/>
<protein>
    <submittedName>
        <fullName evidence="2">LAME_0E01310g1_1</fullName>
    </submittedName>
</protein>
<gene>
    <name evidence="2" type="ORF">LAME_0E01310G</name>
</gene>
<dbReference type="AlphaFoldDB" id="A0A1G4JEY3"/>
<name>A0A1G4JEY3_9SACH</name>
<proteinExistence type="predicted"/>
<evidence type="ECO:0000256" key="1">
    <source>
        <dbReference type="SAM" id="Phobius"/>
    </source>
</evidence>
<reference evidence="3" key="1">
    <citation type="submission" date="2016-03" db="EMBL/GenBank/DDBJ databases">
        <authorList>
            <person name="Devillers Hugo."/>
        </authorList>
    </citation>
    <scope>NUCLEOTIDE SEQUENCE [LARGE SCALE GENOMIC DNA]</scope>
</reference>
<keyword evidence="1" id="KW-1133">Transmembrane helix</keyword>
<dbReference type="Proteomes" id="UP000191144">
    <property type="component" value="Chromosome E"/>
</dbReference>
<organism evidence="2 3">
    <name type="scientific">Lachancea meyersii CBS 8951</name>
    <dbReference type="NCBI Taxonomy" id="1266667"/>
    <lineage>
        <taxon>Eukaryota</taxon>
        <taxon>Fungi</taxon>
        <taxon>Dikarya</taxon>
        <taxon>Ascomycota</taxon>
        <taxon>Saccharomycotina</taxon>
        <taxon>Saccharomycetes</taxon>
        <taxon>Saccharomycetales</taxon>
        <taxon>Saccharomycetaceae</taxon>
        <taxon>Lachancea</taxon>
    </lineage>
</organism>
<keyword evidence="1" id="KW-0812">Transmembrane</keyword>
<feature type="transmembrane region" description="Helical" evidence="1">
    <location>
        <begin position="20"/>
        <end position="38"/>
    </location>
</feature>
<accession>A0A1G4JEY3</accession>
<evidence type="ECO:0000313" key="3">
    <source>
        <dbReference type="Proteomes" id="UP000191144"/>
    </source>
</evidence>
<evidence type="ECO:0000313" key="2">
    <source>
        <dbReference type="EMBL" id="SCU88836.1"/>
    </source>
</evidence>
<keyword evidence="1" id="KW-0472">Membrane</keyword>